<organism evidence="2 3">
    <name type="scientific">Rhamnella rubrinervis</name>
    <dbReference type="NCBI Taxonomy" id="2594499"/>
    <lineage>
        <taxon>Eukaryota</taxon>
        <taxon>Viridiplantae</taxon>
        <taxon>Streptophyta</taxon>
        <taxon>Embryophyta</taxon>
        <taxon>Tracheophyta</taxon>
        <taxon>Spermatophyta</taxon>
        <taxon>Magnoliopsida</taxon>
        <taxon>eudicotyledons</taxon>
        <taxon>Gunneridae</taxon>
        <taxon>Pentapetalae</taxon>
        <taxon>rosids</taxon>
        <taxon>fabids</taxon>
        <taxon>Rosales</taxon>
        <taxon>Rhamnaceae</taxon>
        <taxon>rhamnoid group</taxon>
        <taxon>Rhamneae</taxon>
        <taxon>Rhamnella</taxon>
    </lineage>
</organism>
<accession>A0A8K0GZW4</accession>
<evidence type="ECO:0000313" key="3">
    <source>
        <dbReference type="Proteomes" id="UP000796880"/>
    </source>
</evidence>
<proteinExistence type="predicted"/>
<dbReference type="Proteomes" id="UP000796880">
    <property type="component" value="Unassembled WGS sequence"/>
</dbReference>
<reference evidence="2" key="1">
    <citation type="submission" date="2020-03" db="EMBL/GenBank/DDBJ databases">
        <title>A high-quality chromosome-level genome assembly of a woody plant with both climbing and erect habits, Rhamnella rubrinervis.</title>
        <authorList>
            <person name="Lu Z."/>
            <person name="Yang Y."/>
            <person name="Zhu X."/>
            <person name="Sun Y."/>
        </authorList>
    </citation>
    <scope>NUCLEOTIDE SEQUENCE</scope>
    <source>
        <strain evidence="2">BYM</strain>
        <tissue evidence="2">Leaf</tissue>
    </source>
</reference>
<name>A0A8K0GZW4_9ROSA</name>
<protein>
    <submittedName>
        <fullName evidence="2">Uncharacterized protein</fullName>
    </submittedName>
</protein>
<feature type="region of interest" description="Disordered" evidence="1">
    <location>
        <begin position="47"/>
        <end position="74"/>
    </location>
</feature>
<evidence type="ECO:0000256" key="1">
    <source>
        <dbReference type="SAM" id="MobiDB-lite"/>
    </source>
</evidence>
<comment type="caution">
    <text evidence="2">The sequence shown here is derived from an EMBL/GenBank/DDBJ whole genome shotgun (WGS) entry which is preliminary data.</text>
</comment>
<sequence>MGHRLSRYRHSRGFYSTWDKVSRRVVDYGDSIGCTSEVPSIAVEECEDLEEDPKEDAKKSEDSSKPVNLENEDP</sequence>
<evidence type="ECO:0000313" key="2">
    <source>
        <dbReference type="EMBL" id="KAF3443028.1"/>
    </source>
</evidence>
<dbReference type="EMBL" id="VOIH02000007">
    <property type="protein sequence ID" value="KAF3443028.1"/>
    <property type="molecule type" value="Genomic_DNA"/>
</dbReference>
<gene>
    <name evidence="2" type="ORF">FNV43_RR16949</name>
</gene>
<keyword evidence="3" id="KW-1185">Reference proteome</keyword>
<dbReference type="AlphaFoldDB" id="A0A8K0GZW4"/>
<feature type="compositionally biased region" description="Basic and acidic residues" evidence="1">
    <location>
        <begin position="55"/>
        <end position="64"/>
    </location>
</feature>